<dbReference type="InterPro" id="IPR011527">
    <property type="entry name" value="ABC1_TM_dom"/>
</dbReference>
<feature type="transmembrane region" description="Helical" evidence="9">
    <location>
        <begin position="154"/>
        <end position="172"/>
    </location>
</feature>
<protein>
    <submittedName>
        <fullName evidence="12">ATP-binding cassette, subfamily B</fullName>
    </submittedName>
</protein>
<name>A0A1I5WH15_9GAMM</name>
<dbReference type="Gene3D" id="1.20.1560.10">
    <property type="entry name" value="ABC transporter type 1, transmembrane domain"/>
    <property type="match status" value="1"/>
</dbReference>
<keyword evidence="8 9" id="KW-0472">Membrane</keyword>
<keyword evidence="6 12" id="KW-0067">ATP-binding</keyword>
<dbReference type="Gene3D" id="3.40.50.300">
    <property type="entry name" value="P-loop containing nucleotide triphosphate hydrolases"/>
    <property type="match status" value="1"/>
</dbReference>
<dbReference type="PROSITE" id="PS50929">
    <property type="entry name" value="ABC_TM1F"/>
    <property type="match status" value="1"/>
</dbReference>
<dbReference type="GO" id="GO:0016887">
    <property type="term" value="F:ATP hydrolysis activity"/>
    <property type="evidence" value="ECO:0007669"/>
    <property type="project" value="InterPro"/>
</dbReference>
<dbReference type="Proteomes" id="UP000182692">
    <property type="component" value="Unassembled WGS sequence"/>
</dbReference>
<evidence type="ECO:0000256" key="2">
    <source>
        <dbReference type="ARBA" id="ARBA00022448"/>
    </source>
</evidence>
<dbReference type="Pfam" id="PF00664">
    <property type="entry name" value="ABC_membrane"/>
    <property type="match status" value="1"/>
</dbReference>
<accession>A0A1I5WH15</accession>
<evidence type="ECO:0000256" key="8">
    <source>
        <dbReference type="ARBA" id="ARBA00023136"/>
    </source>
</evidence>
<dbReference type="EMBL" id="FOWR01000048">
    <property type="protein sequence ID" value="SFQ18975.1"/>
    <property type="molecule type" value="Genomic_DNA"/>
</dbReference>
<dbReference type="InterPro" id="IPR017871">
    <property type="entry name" value="ABC_transporter-like_CS"/>
</dbReference>
<dbReference type="InterPro" id="IPR003593">
    <property type="entry name" value="AAA+_ATPase"/>
</dbReference>
<dbReference type="PROSITE" id="PS50893">
    <property type="entry name" value="ABC_TRANSPORTER_2"/>
    <property type="match status" value="1"/>
</dbReference>
<evidence type="ECO:0000256" key="9">
    <source>
        <dbReference type="SAM" id="Phobius"/>
    </source>
</evidence>
<feature type="transmembrane region" description="Helical" evidence="9">
    <location>
        <begin position="262"/>
        <end position="285"/>
    </location>
</feature>
<evidence type="ECO:0000259" key="11">
    <source>
        <dbReference type="PROSITE" id="PS50929"/>
    </source>
</evidence>
<dbReference type="Pfam" id="PF00005">
    <property type="entry name" value="ABC_tran"/>
    <property type="match status" value="1"/>
</dbReference>
<keyword evidence="5" id="KW-0547">Nucleotide-binding</keyword>
<dbReference type="GeneID" id="35873179"/>
<dbReference type="GO" id="GO:0005524">
    <property type="term" value="F:ATP binding"/>
    <property type="evidence" value="ECO:0007669"/>
    <property type="project" value="UniProtKB-KW"/>
</dbReference>
<organism evidence="12 13">
    <name type="scientific">Enterovibrio norvegicus DSM 15893</name>
    <dbReference type="NCBI Taxonomy" id="1121869"/>
    <lineage>
        <taxon>Bacteria</taxon>
        <taxon>Pseudomonadati</taxon>
        <taxon>Pseudomonadota</taxon>
        <taxon>Gammaproteobacteria</taxon>
        <taxon>Vibrionales</taxon>
        <taxon>Vibrionaceae</taxon>
        <taxon>Enterovibrio</taxon>
    </lineage>
</organism>
<dbReference type="SUPFAM" id="SSF52540">
    <property type="entry name" value="P-loop containing nucleoside triphosphate hydrolases"/>
    <property type="match status" value="1"/>
</dbReference>
<feature type="domain" description="ABC transmembrane type-1" evidence="11">
    <location>
        <begin position="27"/>
        <end position="320"/>
    </location>
</feature>
<dbReference type="OrthoDB" id="9806127at2"/>
<feature type="transmembrane region" description="Helical" evidence="9">
    <location>
        <begin position="178"/>
        <end position="196"/>
    </location>
</feature>
<dbReference type="FunFam" id="3.40.50.300:FF:000299">
    <property type="entry name" value="ABC transporter ATP-binding protein/permease"/>
    <property type="match status" value="1"/>
</dbReference>
<sequence>MDEQKQLNSAWPVLWRLLKTQRCKLTAAVGISLFAAALELAPYWLLFEAVMLVQAYLQHEMMDPSSSALIADGFYHLALGMAAVLVAKTLAYGLAYTLSHQSAFLILADTRRLLASRLAWAPLTWFQGYQTGQLKQAVMQDVEKMENFFSHHTVEVSVAVFGPLLVTGYLFWIDWRLALAALIAAPVAILSSFVVMRGLNKHYDQYHAASIVLNNTVVEYIRNIAIMKLFRQDSERFKAMSESLVHYFSVVDKITVITVPRWALFTCLLGASILFILPVGMYLVQTGEIDSINVVMAALLGAGMLKPLLKISHFFTEIQEILSGVRRLMPIIDMTEHRNDHETCLLQSPLVFSLHKLHFSYSDVSVLEDVTLSFKPCTTTIILGMSGSGKSTLVQLMAGLLTPDSGDIFINNVPIKQLNESQRASLLSLASQDAFLFKGTLKENLMFANPHASVQEVNQALQTAGIESLIKELPEGLNTKIAEQGVRLSGGEKQRVALARTLLVNAPIVLLDEATAYADNLTQRAFYQNLKKHYPDKTVVVVAHRTYGLEDADQIVLMENGKVRAKGSHNALIQSDDFYATLWRLQNNNDDWMLSRQLADKEGALSNG</sequence>
<evidence type="ECO:0000313" key="12">
    <source>
        <dbReference type="EMBL" id="SFQ18975.1"/>
    </source>
</evidence>
<dbReference type="STRING" id="1121869.SAMN03084138_04313"/>
<dbReference type="RefSeq" id="WP_074928549.1">
    <property type="nucleotide sequence ID" value="NZ_FOWR01000048.1"/>
</dbReference>
<dbReference type="PANTHER" id="PTHR43394:SF1">
    <property type="entry name" value="ATP-BINDING CASSETTE SUB-FAMILY B MEMBER 10, MITOCHONDRIAL"/>
    <property type="match status" value="1"/>
</dbReference>
<dbReference type="PROSITE" id="PS00211">
    <property type="entry name" value="ABC_TRANSPORTER_1"/>
    <property type="match status" value="1"/>
</dbReference>
<evidence type="ECO:0000256" key="4">
    <source>
        <dbReference type="ARBA" id="ARBA00022692"/>
    </source>
</evidence>
<reference evidence="12 13" key="1">
    <citation type="submission" date="2016-10" db="EMBL/GenBank/DDBJ databases">
        <authorList>
            <person name="de Groot N.N."/>
        </authorList>
    </citation>
    <scope>NUCLEOTIDE SEQUENCE [LARGE SCALE GENOMIC DNA]</scope>
    <source>
        <strain evidence="12 13">DSM 15893</strain>
    </source>
</reference>
<dbReference type="InterPro" id="IPR036640">
    <property type="entry name" value="ABC1_TM_sf"/>
</dbReference>
<feature type="domain" description="ABC transporter" evidence="10">
    <location>
        <begin position="352"/>
        <end position="585"/>
    </location>
</feature>
<dbReference type="InterPro" id="IPR027417">
    <property type="entry name" value="P-loop_NTPase"/>
</dbReference>
<dbReference type="GO" id="GO:0005886">
    <property type="term" value="C:plasma membrane"/>
    <property type="evidence" value="ECO:0007669"/>
    <property type="project" value="UniProtKB-SubCell"/>
</dbReference>
<evidence type="ECO:0000256" key="6">
    <source>
        <dbReference type="ARBA" id="ARBA00022840"/>
    </source>
</evidence>
<evidence type="ECO:0000256" key="1">
    <source>
        <dbReference type="ARBA" id="ARBA00004651"/>
    </source>
</evidence>
<evidence type="ECO:0000256" key="7">
    <source>
        <dbReference type="ARBA" id="ARBA00022989"/>
    </source>
</evidence>
<feature type="transmembrane region" description="Helical" evidence="9">
    <location>
        <begin position="73"/>
        <end position="95"/>
    </location>
</feature>
<proteinExistence type="predicted"/>
<feature type="transmembrane region" description="Helical" evidence="9">
    <location>
        <begin position="25"/>
        <end position="53"/>
    </location>
</feature>
<evidence type="ECO:0000313" key="13">
    <source>
        <dbReference type="Proteomes" id="UP000182692"/>
    </source>
</evidence>
<dbReference type="InterPro" id="IPR003439">
    <property type="entry name" value="ABC_transporter-like_ATP-bd"/>
</dbReference>
<keyword evidence="2" id="KW-0813">Transport</keyword>
<dbReference type="CDD" id="cd07346">
    <property type="entry name" value="ABC_6TM_exporters"/>
    <property type="match status" value="1"/>
</dbReference>
<dbReference type="GO" id="GO:0015421">
    <property type="term" value="F:ABC-type oligopeptide transporter activity"/>
    <property type="evidence" value="ECO:0007669"/>
    <property type="project" value="TreeGrafter"/>
</dbReference>
<evidence type="ECO:0000256" key="5">
    <source>
        <dbReference type="ARBA" id="ARBA00022741"/>
    </source>
</evidence>
<dbReference type="SMART" id="SM00382">
    <property type="entry name" value="AAA"/>
    <property type="match status" value="1"/>
</dbReference>
<gene>
    <name evidence="12" type="ORF">SAMN03084138_04313</name>
</gene>
<dbReference type="SUPFAM" id="SSF90123">
    <property type="entry name" value="ABC transporter transmembrane region"/>
    <property type="match status" value="1"/>
</dbReference>
<evidence type="ECO:0000259" key="10">
    <source>
        <dbReference type="PROSITE" id="PS50893"/>
    </source>
</evidence>
<keyword evidence="4 9" id="KW-0812">Transmembrane</keyword>
<dbReference type="PANTHER" id="PTHR43394">
    <property type="entry name" value="ATP-DEPENDENT PERMEASE MDL1, MITOCHONDRIAL"/>
    <property type="match status" value="1"/>
</dbReference>
<keyword evidence="7 9" id="KW-1133">Transmembrane helix</keyword>
<evidence type="ECO:0000256" key="3">
    <source>
        <dbReference type="ARBA" id="ARBA00022475"/>
    </source>
</evidence>
<keyword evidence="3" id="KW-1003">Cell membrane</keyword>
<dbReference type="InterPro" id="IPR039421">
    <property type="entry name" value="Type_1_exporter"/>
</dbReference>
<dbReference type="AlphaFoldDB" id="A0A1I5WH15"/>
<comment type="subcellular location">
    <subcellularLocation>
        <location evidence="1">Cell membrane</location>
        <topology evidence="1">Multi-pass membrane protein</topology>
    </subcellularLocation>
</comment>